<dbReference type="CDD" id="cd19438">
    <property type="entry name" value="lipocalin_Blc-like"/>
    <property type="match status" value="1"/>
</dbReference>
<dbReference type="InterPro" id="IPR047202">
    <property type="entry name" value="Lipocalin_Blc-like_dom"/>
</dbReference>
<accession>A0A1H9VTT9</accession>
<dbReference type="AlphaFoldDB" id="A0A1H9VTT9"/>
<dbReference type="SUPFAM" id="SSF50814">
    <property type="entry name" value="Lipocalins"/>
    <property type="match status" value="1"/>
</dbReference>
<dbReference type="EMBL" id="FOGQ01000014">
    <property type="protein sequence ID" value="SES25230.1"/>
    <property type="molecule type" value="Genomic_DNA"/>
</dbReference>
<dbReference type="STRING" id="1121357.SAMN05661109_02396"/>
<organism evidence="2 3">
    <name type="scientific">Corynebacterium cystitidis DSM 20524</name>
    <dbReference type="NCBI Taxonomy" id="1121357"/>
    <lineage>
        <taxon>Bacteria</taxon>
        <taxon>Bacillati</taxon>
        <taxon>Actinomycetota</taxon>
        <taxon>Actinomycetes</taxon>
        <taxon>Mycobacteriales</taxon>
        <taxon>Corynebacteriaceae</taxon>
        <taxon>Corynebacterium</taxon>
    </lineage>
</organism>
<evidence type="ECO:0000259" key="1">
    <source>
        <dbReference type="Pfam" id="PF08212"/>
    </source>
</evidence>
<dbReference type="InterPro" id="IPR012674">
    <property type="entry name" value="Calycin"/>
</dbReference>
<evidence type="ECO:0000313" key="2">
    <source>
        <dbReference type="EMBL" id="SES25230.1"/>
    </source>
</evidence>
<proteinExistence type="predicted"/>
<dbReference type="InterPro" id="IPR000566">
    <property type="entry name" value="Lipocln_cytosolic_FA-bd_dom"/>
</dbReference>
<keyword evidence="3" id="KW-1185">Reference proteome</keyword>
<reference evidence="3" key="1">
    <citation type="submission" date="2016-10" db="EMBL/GenBank/DDBJ databases">
        <authorList>
            <person name="Varghese N."/>
            <person name="Submissions S."/>
        </authorList>
    </citation>
    <scope>NUCLEOTIDE SEQUENCE [LARGE SCALE GENOMIC DNA]</scope>
    <source>
        <strain evidence="3">DSM 20524</strain>
    </source>
</reference>
<keyword evidence="2" id="KW-0449">Lipoprotein</keyword>
<protein>
    <submittedName>
        <fullName evidence="2">Apolipoprotein D and lipocalin family protein</fullName>
    </submittedName>
</protein>
<name>A0A1H9VTT9_9CORY</name>
<dbReference type="Proteomes" id="UP000198929">
    <property type="component" value="Unassembled WGS sequence"/>
</dbReference>
<gene>
    <name evidence="2" type="ORF">SAMN05661109_02396</name>
</gene>
<dbReference type="GO" id="GO:0006950">
    <property type="term" value="P:response to stress"/>
    <property type="evidence" value="ECO:0007669"/>
    <property type="project" value="UniProtKB-ARBA"/>
</dbReference>
<dbReference type="Pfam" id="PF08212">
    <property type="entry name" value="Lipocalin_2"/>
    <property type="match status" value="1"/>
</dbReference>
<sequence length="259" mass="27868">MLRWDHLRFRNSLYNKKVSTMDYSSRIRRAVATVATVIIAGSISVVPALAQSSSSEVLDGGRIGGGSSQLAPSGFSTDPLPETDKEVDLNEYAGFWYQVAAIPQPYTLQCVSNTTAEYTVLDQDTIGVTNSCTTILGNESAIEGTADARSNASLRVNFPGVPFQDPNGPDNYRITYLEDDYSLAIVGDPDRLSGFVLSRTPDLSAEQWQKVDTVLEERGFWPCAFITTPQDGGNNGAQPVCLKANDLPASSTPALSSAD</sequence>
<dbReference type="PANTHER" id="PTHR10612">
    <property type="entry name" value="APOLIPOPROTEIN D"/>
    <property type="match status" value="1"/>
</dbReference>
<evidence type="ECO:0000313" key="3">
    <source>
        <dbReference type="Proteomes" id="UP000198929"/>
    </source>
</evidence>
<feature type="domain" description="Lipocalin/cytosolic fatty-acid binding" evidence="1">
    <location>
        <begin position="87"/>
        <end position="230"/>
    </location>
</feature>
<dbReference type="Gene3D" id="2.40.128.20">
    <property type="match status" value="1"/>
</dbReference>
<dbReference type="PANTHER" id="PTHR10612:SF34">
    <property type="entry name" value="APOLIPOPROTEIN D"/>
    <property type="match status" value="1"/>
</dbReference>